<comment type="similarity">
    <text evidence="14">Belongs to the ubiquitin-conjugating enzyme family.</text>
</comment>
<feature type="active site" description="Glycyl thioester intermediate" evidence="13">
    <location>
        <position position="210"/>
    </location>
</feature>
<dbReference type="AlphaFoldDB" id="A0A3B3INR0"/>
<dbReference type="InterPro" id="IPR000608">
    <property type="entry name" value="UBC"/>
</dbReference>
<sequence>MDFVSHPLTTLHSHILLFYLFFCSGGSKTPLSLALDLKKKFQIFLCFCFFQANLFPYFFVTFTPDQKRALTRNTPSGTRNNSDVSCAHAQQDHWGSVEVVEVPRRTGFVFLFLFGLFPVKTMAGTALKRLMAEYKQLTLNPPEGIVAGPANEENFFEWEALIMGPEDTCFEGGVFPAVLSFPSDYPLSPPKMRFTCDMFHPNIYPDGRVCISILHAPGDDPMGYESSAERWSPVQSVEKILLSVVSMLAEPNDESGANVDASKMWREDREQFNKLAQKIVRRSLGL</sequence>
<dbReference type="GO" id="GO:0000209">
    <property type="term" value="P:protein polyubiquitination"/>
    <property type="evidence" value="ECO:0000318"/>
    <property type="project" value="GO_Central"/>
</dbReference>
<comment type="catalytic activity">
    <reaction evidence="1">
        <text>S-ubiquitinyl-[E1 ubiquitin-activating enzyme]-L-cysteine + [E2 ubiquitin-conjugating enzyme]-L-cysteine = [E1 ubiquitin-activating enzyme]-L-cysteine + S-ubiquitinyl-[E2 ubiquitin-conjugating enzyme]-L-cysteine.</text>
        <dbReference type="EC" id="2.3.2.23"/>
    </reaction>
</comment>
<dbReference type="InterPro" id="IPR023313">
    <property type="entry name" value="UBQ-conjugating_AS"/>
</dbReference>
<dbReference type="SUPFAM" id="SSF54495">
    <property type="entry name" value="UBC-like"/>
    <property type="match status" value="1"/>
</dbReference>
<proteinExistence type="inferred from homology"/>
<evidence type="ECO:0000256" key="9">
    <source>
        <dbReference type="ARBA" id="ARBA00073285"/>
    </source>
</evidence>
<evidence type="ECO:0000259" key="16">
    <source>
        <dbReference type="PROSITE" id="PS50127"/>
    </source>
</evidence>
<reference evidence="17" key="3">
    <citation type="submission" date="2025-09" db="UniProtKB">
        <authorList>
            <consortium name="Ensembl"/>
        </authorList>
    </citation>
    <scope>IDENTIFICATION</scope>
    <source>
        <strain evidence="17">Hd-rR</strain>
    </source>
</reference>
<evidence type="ECO:0000256" key="10">
    <source>
        <dbReference type="ARBA" id="ARBA00076340"/>
    </source>
</evidence>
<comment type="function">
    <text evidence="7">Accepts ubiquitin from the E1 complex and catalyzes its covalent attachment to other proteins. In vitro catalyzes 'Lys-48'-linked polyubiquitination. Involved in endoplasmic reticulum-associated degradation (ERAD). Required for sterol-induced ubiquitination of 3-hydroxy-3-methylglutaryl coenzyme A reductase and its subsequent proteasomal degradation.</text>
</comment>
<evidence type="ECO:0000256" key="8">
    <source>
        <dbReference type="ARBA" id="ARBA00063420"/>
    </source>
</evidence>
<evidence type="ECO:0000256" key="3">
    <source>
        <dbReference type="ARBA" id="ARBA00022679"/>
    </source>
</evidence>
<keyword evidence="4 14" id="KW-0547">Nucleotide-binding</keyword>
<feature type="domain" description="UBC core" evidence="16">
    <location>
        <begin position="125"/>
        <end position="285"/>
    </location>
</feature>
<evidence type="ECO:0000256" key="13">
    <source>
        <dbReference type="PROSITE-ProRule" id="PRU10133"/>
    </source>
</evidence>
<dbReference type="GO" id="GO:0005524">
    <property type="term" value="F:ATP binding"/>
    <property type="evidence" value="ECO:0007669"/>
    <property type="project" value="UniProtKB-UniRule"/>
</dbReference>
<dbReference type="InterPro" id="IPR050113">
    <property type="entry name" value="Ub_conjugating_enzyme"/>
</dbReference>
<dbReference type="Pfam" id="PF00179">
    <property type="entry name" value="UQ_con"/>
    <property type="match status" value="1"/>
</dbReference>
<keyword evidence="15" id="KW-0812">Transmembrane</keyword>
<keyword evidence="5 14" id="KW-0833">Ubl conjugation pathway</keyword>
<organism evidence="17 18">
    <name type="scientific">Oryzias latipes</name>
    <name type="common">Japanese rice fish</name>
    <name type="synonym">Japanese killifish</name>
    <dbReference type="NCBI Taxonomy" id="8090"/>
    <lineage>
        <taxon>Eukaryota</taxon>
        <taxon>Metazoa</taxon>
        <taxon>Chordata</taxon>
        <taxon>Craniata</taxon>
        <taxon>Vertebrata</taxon>
        <taxon>Euteleostomi</taxon>
        <taxon>Actinopterygii</taxon>
        <taxon>Neopterygii</taxon>
        <taxon>Teleostei</taxon>
        <taxon>Neoteleostei</taxon>
        <taxon>Acanthomorphata</taxon>
        <taxon>Ovalentaria</taxon>
        <taxon>Atherinomorphae</taxon>
        <taxon>Beloniformes</taxon>
        <taxon>Adrianichthyidae</taxon>
        <taxon>Oryziinae</taxon>
        <taxon>Oryzias</taxon>
    </lineage>
</organism>
<dbReference type="SMART" id="SM00212">
    <property type="entry name" value="UBCc"/>
    <property type="match status" value="1"/>
</dbReference>
<gene>
    <name evidence="17" type="primary">UBE2G2</name>
    <name evidence="17" type="synonym">ube2g2</name>
</gene>
<dbReference type="PROSITE" id="PS50127">
    <property type="entry name" value="UBC_2"/>
    <property type="match status" value="1"/>
</dbReference>
<dbReference type="GO" id="GO:0005783">
    <property type="term" value="C:endoplasmic reticulum"/>
    <property type="evidence" value="ECO:0000318"/>
    <property type="project" value="GO_Central"/>
</dbReference>
<evidence type="ECO:0000256" key="11">
    <source>
        <dbReference type="ARBA" id="ARBA00079258"/>
    </source>
</evidence>
<dbReference type="PANTHER" id="PTHR24067">
    <property type="entry name" value="UBIQUITIN-CONJUGATING ENZYME E2"/>
    <property type="match status" value="1"/>
</dbReference>
<evidence type="ECO:0000313" key="17">
    <source>
        <dbReference type="Ensembl" id="ENSORLP00000045287.1"/>
    </source>
</evidence>
<keyword evidence="15" id="KW-0472">Membrane</keyword>
<reference evidence="17" key="2">
    <citation type="submission" date="2025-08" db="UniProtKB">
        <authorList>
            <consortium name="Ensembl"/>
        </authorList>
    </citation>
    <scope>IDENTIFICATION</scope>
    <source>
        <strain evidence="17">Hd-rR</strain>
    </source>
</reference>
<evidence type="ECO:0000256" key="14">
    <source>
        <dbReference type="RuleBase" id="RU362109"/>
    </source>
</evidence>
<keyword evidence="18" id="KW-1185">Reference proteome</keyword>
<keyword evidence="15" id="KW-1133">Transmembrane helix</keyword>
<comment type="subunit">
    <text evidence="8">Interacts with AUP1 (via C-terminus); the interaction recruits UBE2G2 to lipid droplets. Interacts with ubiquitin ligases AMFR/gp78 and RNF139/TRC8; recruitment to lipid droplets by AUP1 facilitates interaction of UBE2G2 with AMFR and RNF139, leading to sterol-induced ubiquitination of 3-hydroxy-3-methylglutaryl coenzyme A reductase and its subsequent proteasomal degradation.</text>
</comment>
<dbReference type="GO" id="GO:0061631">
    <property type="term" value="F:ubiquitin conjugating enzyme activity"/>
    <property type="evidence" value="ECO:0000318"/>
    <property type="project" value="GO_Central"/>
</dbReference>
<evidence type="ECO:0000256" key="2">
    <source>
        <dbReference type="ARBA" id="ARBA00012486"/>
    </source>
</evidence>
<keyword evidence="3" id="KW-0808">Transferase</keyword>
<dbReference type="Bgee" id="ENSORLG00000018116">
    <property type="expression patterns" value="Expressed in bone element and 14 other cell types or tissues"/>
</dbReference>
<accession>A0A3B3INR0</accession>
<evidence type="ECO:0000256" key="12">
    <source>
        <dbReference type="ARBA" id="ARBA00079959"/>
    </source>
</evidence>
<keyword evidence="6 14" id="KW-0067">ATP-binding</keyword>
<evidence type="ECO:0000256" key="1">
    <source>
        <dbReference type="ARBA" id="ARBA00000485"/>
    </source>
</evidence>
<feature type="transmembrane region" description="Helical" evidence="15">
    <location>
        <begin position="108"/>
        <end position="127"/>
    </location>
</feature>
<dbReference type="GO" id="GO:0006511">
    <property type="term" value="P:ubiquitin-dependent protein catabolic process"/>
    <property type="evidence" value="ECO:0000318"/>
    <property type="project" value="GO_Central"/>
</dbReference>
<dbReference type="STRING" id="8090.ENSORLP00000045287"/>
<dbReference type="EC" id="2.3.2.23" evidence="2"/>
<evidence type="ECO:0000256" key="15">
    <source>
        <dbReference type="SAM" id="Phobius"/>
    </source>
</evidence>
<dbReference type="GO" id="GO:0036503">
    <property type="term" value="P:ERAD pathway"/>
    <property type="evidence" value="ECO:0000318"/>
    <property type="project" value="GO_Central"/>
</dbReference>
<dbReference type="GO" id="GO:0005829">
    <property type="term" value="C:cytosol"/>
    <property type="evidence" value="ECO:0000318"/>
    <property type="project" value="GO_Central"/>
</dbReference>
<dbReference type="Proteomes" id="UP000001038">
    <property type="component" value="Chromosome 21"/>
</dbReference>
<dbReference type="Gene3D" id="3.10.110.10">
    <property type="entry name" value="Ubiquitin Conjugating Enzyme"/>
    <property type="match status" value="1"/>
</dbReference>
<dbReference type="PROSITE" id="PS00183">
    <property type="entry name" value="UBC_1"/>
    <property type="match status" value="1"/>
</dbReference>
<evidence type="ECO:0000313" key="18">
    <source>
        <dbReference type="Proteomes" id="UP000001038"/>
    </source>
</evidence>
<evidence type="ECO:0000256" key="5">
    <source>
        <dbReference type="ARBA" id="ARBA00022786"/>
    </source>
</evidence>
<evidence type="ECO:0000256" key="7">
    <source>
        <dbReference type="ARBA" id="ARBA00055690"/>
    </source>
</evidence>
<dbReference type="Ensembl" id="ENSORLT00000041232.1">
    <property type="protein sequence ID" value="ENSORLP00000045287.1"/>
    <property type="gene ID" value="ENSORLG00000018116.2"/>
</dbReference>
<name>A0A3B3INR0_ORYLA</name>
<protein>
    <recommendedName>
        <fullName evidence="9">Ubiquitin-conjugating enzyme E2 G2</fullName>
        <ecNumber evidence="2">2.3.2.23</ecNumber>
    </recommendedName>
    <alternativeName>
        <fullName evidence="12">E2 ubiquitin-conjugating enzyme G2</fullName>
    </alternativeName>
    <alternativeName>
        <fullName evidence="10">Ubiquitin carrier protein G2</fullName>
    </alternativeName>
    <alternativeName>
        <fullName evidence="11">Ubiquitin-protein ligase G2</fullName>
    </alternativeName>
</protein>
<dbReference type="InterPro" id="IPR016135">
    <property type="entry name" value="UBQ-conjugating_enzyme/RWD"/>
</dbReference>
<feature type="transmembrane region" description="Helical" evidence="15">
    <location>
        <begin position="43"/>
        <end position="62"/>
    </location>
</feature>
<evidence type="ECO:0000256" key="6">
    <source>
        <dbReference type="ARBA" id="ARBA00022840"/>
    </source>
</evidence>
<feature type="transmembrane region" description="Helical" evidence="15">
    <location>
        <begin position="12"/>
        <end position="31"/>
    </location>
</feature>
<evidence type="ECO:0000256" key="4">
    <source>
        <dbReference type="ARBA" id="ARBA00022741"/>
    </source>
</evidence>
<dbReference type="CDD" id="cd23796">
    <property type="entry name" value="UBCc_UBE2G2"/>
    <property type="match status" value="1"/>
</dbReference>
<dbReference type="GeneTree" id="ENSGT00940000158193"/>
<dbReference type="FunFam" id="3.10.110.10:FF:000008">
    <property type="entry name" value="Ubiquitin-conjugating enzyme E2 G2"/>
    <property type="match status" value="1"/>
</dbReference>
<dbReference type="InParanoid" id="A0A3B3INR0"/>
<reference evidence="17 18" key="1">
    <citation type="journal article" date="2007" name="Nature">
        <title>The medaka draft genome and insights into vertebrate genome evolution.</title>
        <authorList>
            <person name="Kasahara M."/>
            <person name="Naruse K."/>
            <person name="Sasaki S."/>
            <person name="Nakatani Y."/>
            <person name="Qu W."/>
            <person name="Ahsan B."/>
            <person name="Yamada T."/>
            <person name="Nagayasu Y."/>
            <person name="Doi K."/>
            <person name="Kasai Y."/>
            <person name="Jindo T."/>
            <person name="Kobayashi D."/>
            <person name="Shimada A."/>
            <person name="Toyoda A."/>
            <person name="Kuroki Y."/>
            <person name="Fujiyama A."/>
            <person name="Sasaki T."/>
            <person name="Shimizu A."/>
            <person name="Asakawa S."/>
            <person name="Shimizu N."/>
            <person name="Hashimoto S."/>
            <person name="Yang J."/>
            <person name="Lee Y."/>
            <person name="Matsushima K."/>
            <person name="Sugano S."/>
            <person name="Sakaizumi M."/>
            <person name="Narita T."/>
            <person name="Ohishi K."/>
            <person name="Haga S."/>
            <person name="Ohta F."/>
            <person name="Nomoto H."/>
            <person name="Nogata K."/>
            <person name="Morishita T."/>
            <person name="Endo T."/>
            <person name="Shin-I T."/>
            <person name="Takeda H."/>
            <person name="Morishita S."/>
            <person name="Kohara Y."/>
        </authorList>
    </citation>
    <scope>NUCLEOTIDE SEQUENCE [LARGE SCALE GENOMIC DNA]</scope>
    <source>
        <strain evidence="17 18">Hd-rR</strain>
    </source>
</reference>